<dbReference type="InterPro" id="IPR038563">
    <property type="entry name" value="Endonuclease_7_sf"/>
</dbReference>
<comment type="caution">
    <text evidence="1">The sequence shown here is derived from an EMBL/GenBank/DDBJ whole genome shotgun (WGS) entry which is preliminary data.</text>
</comment>
<evidence type="ECO:0008006" key="2">
    <source>
        <dbReference type="Google" id="ProtNLM"/>
    </source>
</evidence>
<accession>A0A7V2WTD5</accession>
<sequence>MQCLKHPNRPEKIEKTGRCGECLREYGSKMFNKQSGKCAICGVSFGGRDENGNVPSSANLDHNHQTGQLRGVLCGNCNRGLGLFNDDPKLLRKAADYLESWN</sequence>
<reference evidence="1" key="1">
    <citation type="journal article" date="2020" name="mSystems">
        <title>Genome- and Community-Level Interaction Insights into Carbon Utilization and Element Cycling Functions of Hydrothermarchaeota in Hydrothermal Sediment.</title>
        <authorList>
            <person name="Zhou Z."/>
            <person name="Liu Y."/>
            <person name="Xu W."/>
            <person name="Pan J."/>
            <person name="Luo Z.H."/>
            <person name="Li M."/>
        </authorList>
    </citation>
    <scope>NUCLEOTIDE SEQUENCE [LARGE SCALE GENOMIC DNA]</scope>
    <source>
        <strain evidence="1">HyVt-503</strain>
    </source>
</reference>
<dbReference type="Gene3D" id="3.40.1800.10">
    <property type="entry name" value="His-Me finger endonucleases"/>
    <property type="match status" value="1"/>
</dbReference>
<dbReference type="Proteomes" id="UP000885797">
    <property type="component" value="Unassembled WGS sequence"/>
</dbReference>
<gene>
    <name evidence="1" type="ORF">ENJ63_04965</name>
</gene>
<dbReference type="InterPro" id="IPR044925">
    <property type="entry name" value="His-Me_finger_sf"/>
</dbReference>
<proteinExistence type="predicted"/>
<name>A0A7V2WTD5_9BACT</name>
<dbReference type="EMBL" id="DRND01000394">
    <property type="protein sequence ID" value="HFC47216.1"/>
    <property type="molecule type" value="Genomic_DNA"/>
</dbReference>
<dbReference type="SUPFAM" id="SSF54060">
    <property type="entry name" value="His-Me finger endonucleases"/>
    <property type="match status" value="1"/>
</dbReference>
<dbReference type="AlphaFoldDB" id="A0A7V2WTD5"/>
<evidence type="ECO:0000313" key="1">
    <source>
        <dbReference type="EMBL" id="HFC47216.1"/>
    </source>
</evidence>
<dbReference type="Pfam" id="PF02945">
    <property type="entry name" value="Endonuclease_7"/>
    <property type="match status" value="1"/>
</dbReference>
<protein>
    <recommendedName>
        <fullName evidence="2">Recombination endonuclease VII</fullName>
    </recommendedName>
</protein>
<dbReference type="InterPro" id="IPR004211">
    <property type="entry name" value="Endonuclease_7"/>
</dbReference>
<organism evidence="1">
    <name type="scientific">Dissulfuribacter thermophilus</name>
    <dbReference type="NCBI Taxonomy" id="1156395"/>
    <lineage>
        <taxon>Bacteria</taxon>
        <taxon>Pseudomonadati</taxon>
        <taxon>Thermodesulfobacteriota</taxon>
        <taxon>Dissulfuribacteria</taxon>
        <taxon>Dissulfuribacterales</taxon>
        <taxon>Dissulfuribacteraceae</taxon>
        <taxon>Dissulfuribacter</taxon>
    </lineage>
</organism>